<reference evidence="3 4" key="1">
    <citation type="submission" date="2019-12" db="EMBL/GenBank/DDBJ databases">
        <authorList>
            <person name="Huq M.A."/>
        </authorList>
    </citation>
    <scope>NUCLEOTIDE SEQUENCE [LARGE SCALE GENOMIC DNA]</scope>
    <source>
        <strain evidence="3 4">MAH-25</strain>
    </source>
</reference>
<dbReference type="AlphaFoldDB" id="A0A6N8INM0"/>
<comment type="caution">
    <text evidence="3">The sequence shown here is derived from an EMBL/GenBank/DDBJ whole genome shotgun (WGS) entry which is preliminary data.</text>
</comment>
<sequence length="170" mass="16829">MTNKTLPLLLAGLLATAGAFAQSAGGSSGDSSMSSQPGSPSQSLNSSGSRTTTPSATTMDSLPGTRGAASPSSSSTMGASPSTVAPATEAPATVAPATGTMGAAPAPDVVIVQPAVAVPVAVPVLVQRDARSERWTGNRAVDTGNGQLESNMGPYDRTWTNPNHSRAGSY</sequence>
<feature type="signal peptide" evidence="2">
    <location>
        <begin position="1"/>
        <end position="21"/>
    </location>
</feature>
<keyword evidence="4" id="KW-1185">Reference proteome</keyword>
<feature type="compositionally biased region" description="Low complexity" evidence="1">
    <location>
        <begin position="63"/>
        <end position="91"/>
    </location>
</feature>
<evidence type="ECO:0000313" key="3">
    <source>
        <dbReference type="EMBL" id="MVQ27910.1"/>
    </source>
</evidence>
<name>A0A6N8INM0_9BURK</name>
<evidence type="ECO:0000256" key="2">
    <source>
        <dbReference type="SAM" id="SignalP"/>
    </source>
</evidence>
<organism evidence="3 4">
    <name type="scientific">Ramlibacter pinisoli</name>
    <dbReference type="NCBI Taxonomy" id="2682844"/>
    <lineage>
        <taxon>Bacteria</taxon>
        <taxon>Pseudomonadati</taxon>
        <taxon>Pseudomonadota</taxon>
        <taxon>Betaproteobacteria</taxon>
        <taxon>Burkholderiales</taxon>
        <taxon>Comamonadaceae</taxon>
        <taxon>Ramlibacter</taxon>
    </lineage>
</organism>
<evidence type="ECO:0000313" key="4">
    <source>
        <dbReference type="Proteomes" id="UP000469385"/>
    </source>
</evidence>
<accession>A0A6N8INM0</accession>
<proteinExistence type="predicted"/>
<feature type="region of interest" description="Disordered" evidence="1">
    <location>
        <begin position="136"/>
        <end position="170"/>
    </location>
</feature>
<feature type="compositionally biased region" description="Low complexity" evidence="1">
    <location>
        <begin position="21"/>
        <end position="49"/>
    </location>
</feature>
<feature type="region of interest" description="Disordered" evidence="1">
    <location>
        <begin position="21"/>
        <end position="91"/>
    </location>
</feature>
<feature type="compositionally biased region" description="Polar residues" evidence="1">
    <location>
        <begin position="50"/>
        <end position="60"/>
    </location>
</feature>
<dbReference type="EMBL" id="WSEL01000002">
    <property type="protein sequence ID" value="MVQ27910.1"/>
    <property type="molecule type" value="Genomic_DNA"/>
</dbReference>
<dbReference type="Proteomes" id="UP000469385">
    <property type="component" value="Unassembled WGS sequence"/>
</dbReference>
<keyword evidence="2" id="KW-0732">Signal</keyword>
<dbReference type="RefSeq" id="WP_157396050.1">
    <property type="nucleotide sequence ID" value="NZ_WSEL01000002.1"/>
</dbReference>
<feature type="compositionally biased region" description="Polar residues" evidence="1">
    <location>
        <begin position="158"/>
        <end position="170"/>
    </location>
</feature>
<feature type="chain" id="PRO_5026657989" evidence="2">
    <location>
        <begin position="22"/>
        <end position="170"/>
    </location>
</feature>
<protein>
    <submittedName>
        <fullName evidence="3">Uncharacterized protein</fullName>
    </submittedName>
</protein>
<evidence type="ECO:0000256" key="1">
    <source>
        <dbReference type="SAM" id="MobiDB-lite"/>
    </source>
</evidence>
<gene>
    <name evidence="3" type="ORF">GON04_00505</name>
</gene>